<feature type="transmembrane region" description="Helical" evidence="1">
    <location>
        <begin position="119"/>
        <end position="140"/>
    </location>
</feature>
<name>A0A151L2K9_9APIC</name>
<dbReference type="EMBL" id="LVLB01000283">
    <property type="protein sequence ID" value="KYN93205.1"/>
    <property type="molecule type" value="Genomic_DNA"/>
</dbReference>
<reference evidence="2 3" key="1">
    <citation type="journal article" date="2016" name="Nat. Commun.">
        <title>Genomes of cryptic chimpanzee Plasmodium species reveal key evolutionary events leading to human malaria.</title>
        <authorList>
            <person name="Sundararaman S.A."/>
            <person name="Plenderleith L.J."/>
            <person name="Liu W."/>
            <person name="Loy D.E."/>
            <person name="Learn G.H."/>
            <person name="Li Y."/>
            <person name="Shaw K.S."/>
            <person name="Ayouba A."/>
            <person name="Peeters M."/>
            <person name="Speede S."/>
            <person name="Shaw G.M."/>
            <person name="Bushman F.D."/>
            <person name="Brisson D."/>
            <person name="Rayner J.C."/>
            <person name="Sharp P.M."/>
            <person name="Hahn B.H."/>
        </authorList>
    </citation>
    <scope>NUCLEOTIDE SEQUENCE [LARGE SCALE GENOMIC DNA]</scope>
    <source>
        <strain evidence="2 3">SY75</strain>
    </source>
</reference>
<dbReference type="VEuPathDB" id="PlasmoDB:PGABG01_0021100"/>
<dbReference type="Proteomes" id="UP000076004">
    <property type="component" value="Unassembled WGS sequence"/>
</dbReference>
<proteinExistence type="predicted"/>
<accession>A0A151L2K9</accession>
<sequence>KIEKLKNESIIYNIYLNIKYYLIEFRNDVIDIELKCPKYFQDLFKKKKGKRKTFFELWMLFNEIMEEKVRKYQIGGYTMGLGIFSGIAKSIHSLIPAPLLSAKKVCTACLISPDPATKVIAIIIIIILFIILIVYLYFLIKKSGILENEKVQKVISKLKSYYKS</sequence>
<feature type="non-terminal residue" evidence="2">
    <location>
        <position position="1"/>
    </location>
</feature>
<dbReference type="RefSeq" id="XP_018638809.1">
    <property type="nucleotide sequence ID" value="XM_018783476.1"/>
</dbReference>
<keyword evidence="1" id="KW-1133">Transmembrane helix</keyword>
<keyword evidence="1" id="KW-0472">Membrane</keyword>
<dbReference type="AlphaFoldDB" id="A0A151L2K9"/>
<feature type="transmembrane region" description="Helical" evidence="1">
    <location>
        <begin position="74"/>
        <end position="95"/>
    </location>
</feature>
<evidence type="ECO:0000313" key="3">
    <source>
        <dbReference type="Proteomes" id="UP000076004"/>
    </source>
</evidence>
<organism evidence="2 3">
    <name type="scientific">Plasmodium gaboni</name>
    <dbReference type="NCBI Taxonomy" id="647221"/>
    <lineage>
        <taxon>Eukaryota</taxon>
        <taxon>Sar</taxon>
        <taxon>Alveolata</taxon>
        <taxon>Apicomplexa</taxon>
        <taxon>Aconoidasida</taxon>
        <taxon>Haemosporida</taxon>
        <taxon>Plasmodiidae</taxon>
        <taxon>Plasmodium</taxon>
        <taxon>Plasmodium (Laverania)</taxon>
    </lineage>
</organism>
<evidence type="ECO:0000256" key="1">
    <source>
        <dbReference type="SAM" id="Phobius"/>
    </source>
</evidence>
<dbReference type="VEuPathDB" id="PlasmoDB:PGSY75_0034900"/>
<comment type="caution">
    <text evidence="2">The sequence shown here is derived from an EMBL/GenBank/DDBJ whole genome shotgun (WGS) entry which is preliminary data.</text>
</comment>
<dbReference type="GeneID" id="29774078"/>
<gene>
    <name evidence="2" type="ORF">PGSY75_0034900</name>
</gene>
<dbReference type="KEGG" id="pgab:PGSY75_0034900"/>
<keyword evidence="1" id="KW-0812">Transmembrane</keyword>
<evidence type="ECO:0000313" key="2">
    <source>
        <dbReference type="EMBL" id="KYN93205.1"/>
    </source>
</evidence>
<protein>
    <submittedName>
        <fullName evidence="2">Putative exported protein</fullName>
    </submittedName>
</protein>